<protein>
    <submittedName>
        <fullName evidence="2">Glycosyltransferase</fullName>
    </submittedName>
</protein>
<dbReference type="GO" id="GO:0016757">
    <property type="term" value="F:glycosyltransferase activity"/>
    <property type="evidence" value="ECO:0007669"/>
    <property type="project" value="InterPro"/>
</dbReference>
<dbReference type="Gene3D" id="3.40.50.2000">
    <property type="entry name" value="Glycogen Phosphorylase B"/>
    <property type="match status" value="2"/>
</dbReference>
<name>A0A412GZ62_9BACT</name>
<dbReference type="AlphaFoldDB" id="A0A412GZ62"/>
<dbReference type="Proteomes" id="UP000285864">
    <property type="component" value="Unassembled WGS sequence"/>
</dbReference>
<comment type="caution">
    <text evidence="2">The sequence shown here is derived from an EMBL/GenBank/DDBJ whole genome shotgun (WGS) entry which is preliminary data.</text>
</comment>
<dbReference type="SUPFAM" id="SSF53756">
    <property type="entry name" value="UDP-Glycosyltransferase/glycogen phosphorylase"/>
    <property type="match status" value="1"/>
</dbReference>
<evidence type="ECO:0000259" key="1">
    <source>
        <dbReference type="Pfam" id="PF00534"/>
    </source>
</evidence>
<gene>
    <name evidence="2" type="ORF">DWY20_01010</name>
</gene>
<dbReference type="Pfam" id="PF00534">
    <property type="entry name" value="Glycos_transf_1"/>
    <property type="match status" value="1"/>
</dbReference>
<reference evidence="2 3" key="1">
    <citation type="submission" date="2018-08" db="EMBL/GenBank/DDBJ databases">
        <title>A genome reference for cultivated species of the human gut microbiota.</title>
        <authorList>
            <person name="Zou Y."/>
            <person name="Xue W."/>
            <person name="Luo G."/>
        </authorList>
    </citation>
    <scope>NUCLEOTIDE SEQUENCE [LARGE SCALE GENOMIC DNA]</scope>
    <source>
        <strain evidence="2 3">AF24-2</strain>
    </source>
</reference>
<sequence length="409" mass="47492">MKILLLTPLYKLPGESILNNTNVCGSFAKEWVKLGHEVRVIYQYPIYNKIFHIAADLFAKQIANKFYGTVTTNRFTKIDKYLDEGVEVIRIPLYKFAPHFLYPTQSINYQINEIIRINKEDNFVPDIITGHFYYPNIEIVGKLKHTYQNSRTCIVIHYQGININKTKKYLDKTCPQLINSIDVWGYRSHPIREYFEKVYGHKENFFYCYSGIPTSFLESPQIKHYNPLNSFIYIGALIKRKYPLAVLKSLERLKIDFTLGYIGEGNQRQKIEQYAKKKNISKSVKLYGHIERTSIIKLLDKAQVFIMISRKETFGLVYIEAMARHCIVIASRNEGMEGIIKHGVNGFLCNAGDDKELSQILNYIYSLTADNKQKIANNAYETAQGMTDRIVANSYLQNITEVDNVKHER</sequence>
<proteinExistence type="predicted"/>
<evidence type="ECO:0000313" key="3">
    <source>
        <dbReference type="Proteomes" id="UP000285864"/>
    </source>
</evidence>
<dbReference type="PANTHER" id="PTHR45947:SF3">
    <property type="entry name" value="SULFOQUINOVOSYL TRANSFERASE SQD2"/>
    <property type="match status" value="1"/>
</dbReference>
<dbReference type="PANTHER" id="PTHR45947">
    <property type="entry name" value="SULFOQUINOVOSYL TRANSFERASE SQD2"/>
    <property type="match status" value="1"/>
</dbReference>
<keyword evidence="3" id="KW-1185">Reference proteome</keyword>
<organism evidence="2 3">
    <name type="scientific">Phocaeicola coprocola</name>
    <dbReference type="NCBI Taxonomy" id="310298"/>
    <lineage>
        <taxon>Bacteria</taxon>
        <taxon>Pseudomonadati</taxon>
        <taxon>Bacteroidota</taxon>
        <taxon>Bacteroidia</taxon>
        <taxon>Bacteroidales</taxon>
        <taxon>Bacteroidaceae</taxon>
        <taxon>Phocaeicola</taxon>
    </lineage>
</organism>
<dbReference type="InterPro" id="IPR050194">
    <property type="entry name" value="Glycosyltransferase_grp1"/>
</dbReference>
<dbReference type="RefSeq" id="WP_118482751.1">
    <property type="nucleotide sequence ID" value="NZ_QRUU01000002.1"/>
</dbReference>
<accession>A0A412GZ62</accession>
<keyword evidence="2" id="KW-0808">Transferase</keyword>
<dbReference type="EMBL" id="QRUU01000002">
    <property type="protein sequence ID" value="RGS00245.1"/>
    <property type="molecule type" value="Genomic_DNA"/>
</dbReference>
<feature type="domain" description="Glycosyl transferase family 1" evidence="1">
    <location>
        <begin position="221"/>
        <end position="381"/>
    </location>
</feature>
<dbReference type="InterPro" id="IPR001296">
    <property type="entry name" value="Glyco_trans_1"/>
</dbReference>
<evidence type="ECO:0000313" key="2">
    <source>
        <dbReference type="EMBL" id="RGS00245.1"/>
    </source>
</evidence>